<dbReference type="Pfam" id="PF18911">
    <property type="entry name" value="PKD_4"/>
    <property type="match status" value="1"/>
</dbReference>
<dbReference type="STRING" id="758820.SAMN00777080_2729"/>
<protein>
    <submittedName>
        <fullName evidence="4">FOG: PKD repeat</fullName>
    </submittedName>
</protein>
<sequence>MKSTKPIFHFIDTRVLMFLGLVSIVFLVFLSFRIKHFEPCQEPTISIREGKLYVGEIIQFKTQENEKKTGYEWDFGDDSPIKKLGSSVGHEFSKPGRYQVRVKLSDNCIAFSTVNIENPPVLVDEKRKVNFSGPETIEVGKSAEFFDNTENATTWEWRFGESNKVDATSQKANYTYKKAGSKKVILTVNGNVYGEKIILVTEKPIVKTTAKPVNNGQAKPFPKIEPQLPKIDQKPSDVEKTPETIEVPKIAENEVINKFLMDLAEAGQSTKSLSKFFCDPENLKLFYKGESIRVGQLDKELSKLRRSQQIENLRIQTHRSGENNCVIILQITLNK</sequence>
<evidence type="ECO:0000259" key="3">
    <source>
        <dbReference type="PROSITE" id="PS50093"/>
    </source>
</evidence>
<feature type="domain" description="PKD" evidence="3">
    <location>
        <begin position="54"/>
        <end position="107"/>
    </location>
</feature>
<dbReference type="InterPro" id="IPR000601">
    <property type="entry name" value="PKD_dom"/>
</dbReference>
<keyword evidence="2" id="KW-0812">Transmembrane</keyword>
<dbReference type="EMBL" id="LT838813">
    <property type="protein sequence ID" value="SMD44114.1"/>
    <property type="molecule type" value="Genomic_DNA"/>
</dbReference>
<gene>
    <name evidence="4" type="ORF">SAMN00777080_2729</name>
</gene>
<feature type="region of interest" description="Disordered" evidence="1">
    <location>
        <begin position="213"/>
        <end position="241"/>
    </location>
</feature>
<dbReference type="InterPro" id="IPR022409">
    <property type="entry name" value="PKD/Chitinase_dom"/>
</dbReference>
<feature type="domain" description="PKD" evidence="3">
    <location>
        <begin position="147"/>
        <end position="192"/>
    </location>
</feature>
<organism evidence="4 5">
    <name type="scientific">Aquiflexum balticum DSM 16537</name>
    <dbReference type="NCBI Taxonomy" id="758820"/>
    <lineage>
        <taxon>Bacteria</taxon>
        <taxon>Pseudomonadati</taxon>
        <taxon>Bacteroidota</taxon>
        <taxon>Cytophagia</taxon>
        <taxon>Cytophagales</taxon>
        <taxon>Cyclobacteriaceae</taxon>
        <taxon>Aquiflexum</taxon>
    </lineage>
</organism>
<evidence type="ECO:0000256" key="2">
    <source>
        <dbReference type="SAM" id="Phobius"/>
    </source>
</evidence>
<dbReference type="OrthoDB" id="1491125at2"/>
<name>A0A1W2H5S0_9BACT</name>
<keyword evidence="2" id="KW-1133">Transmembrane helix</keyword>
<dbReference type="SMART" id="SM00089">
    <property type="entry name" value="PKD"/>
    <property type="match status" value="2"/>
</dbReference>
<dbReference type="SUPFAM" id="SSF49299">
    <property type="entry name" value="PKD domain"/>
    <property type="match status" value="2"/>
</dbReference>
<keyword evidence="5" id="KW-1185">Reference proteome</keyword>
<dbReference type="AlphaFoldDB" id="A0A1W2H5S0"/>
<dbReference type="CDD" id="cd00146">
    <property type="entry name" value="PKD"/>
    <property type="match status" value="2"/>
</dbReference>
<accession>A0A1W2H5S0</accession>
<dbReference type="InterPro" id="IPR013783">
    <property type="entry name" value="Ig-like_fold"/>
</dbReference>
<dbReference type="PROSITE" id="PS50093">
    <property type="entry name" value="PKD"/>
    <property type="match status" value="2"/>
</dbReference>
<proteinExistence type="predicted"/>
<evidence type="ECO:0000313" key="4">
    <source>
        <dbReference type="EMBL" id="SMD44114.1"/>
    </source>
</evidence>
<feature type="transmembrane region" description="Helical" evidence="2">
    <location>
        <begin position="15"/>
        <end position="34"/>
    </location>
</feature>
<reference evidence="5" key="1">
    <citation type="submission" date="2017-04" db="EMBL/GenBank/DDBJ databases">
        <authorList>
            <person name="Varghese N."/>
            <person name="Submissions S."/>
        </authorList>
    </citation>
    <scope>NUCLEOTIDE SEQUENCE [LARGE SCALE GENOMIC DNA]</scope>
    <source>
        <strain evidence="5">DSM 16537</strain>
    </source>
</reference>
<dbReference type="Proteomes" id="UP000192333">
    <property type="component" value="Chromosome I"/>
</dbReference>
<evidence type="ECO:0000256" key="1">
    <source>
        <dbReference type="SAM" id="MobiDB-lite"/>
    </source>
</evidence>
<keyword evidence="2" id="KW-0472">Membrane</keyword>
<dbReference type="Gene3D" id="2.60.40.10">
    <property type="entry name" value="Immunoglobulins"/>
    <property type="match status" value="2"/>
</dbReference>
<evidence type="ECO:0000313" key="5">
    <source>
        <dbReference type="Proteomes" id="UP000192333"/>
    </source>
</evidence>
<dbReference type="RefSeq" id="WP_084120945.1">
    <property type="nucleotide sequence ID" value="NZ_LT838813.1"/>
</dbReference>
<feature type="compositionally biased region" description="Basic and acidic residues" evidence="1">
    <location>
        <begin position="231"/>
        <end position="241"/>
    </location>
</feature>
<dbReference type="InterPro" id="IPR035986">
    <property type="entry name" value="PKD_dom_sf"/>
</dbReference>